<organism evidence="2 3">
    <name type="scientific">Bradyrhizobium niftali</name>
    <dbReference type="NCBI Taxonomy" id="2560055"/>
    <lineage>
        <taxon>Bacteria</taxon>
        <taxon>Pseudomonadati</taxon>
        <taxon>Pseudomonadota</taxon>
        <taxon>Alphaproteobacteria</taxon>
        <taxon>Hyphomicrobiales</taxon>
        <taxon>Nitrobacteraceae</taxon>
        <taxon>Bradyrhizobium</taxon>
    </lineage>
</organism>
<reference evidence="2 3" key="1">
    <citation type="submission" date="2019-03" db="EMBL/GenBank/DDBJ databases">
        <title>Bradyrhizobium diversity isolated from nodules of Chamaecrista fasciculata.</title>
        <authorList>
            <person name="Klepa M.S."/>
            <person name="Urquiaga M.O."/>
            <person name="Hungria M."/>
            <person name="Delamuta J.R."/>
        </authorList>
    </citation>
    <scope>NUCLEOTIDE SEQUENCE [LARGE SCALE GENOMIC DNA]</scope>
    <source>
        <strain evidence="2 3">CNPSo 3448</strain>
    </source>
</reference>
<feature type="chain" id="PRO_5021190309" evidence="1">
    <location>
        <begin position="20"/>
        <end position="86"/>
    </location>
</feature>
<protein>
    <submittedName>
        <fullName evidence="2">DUF3551 domain-containing protein</fullName>
    </submittedName>
</protein>
<keyword evidence="1" id="KW-0732">Signal</keyword>
<keyword evidence="3" id="KW-1185">Reference proteome</keyword>
<dbReference type="EMBL" id="SPQT01000009">
    <property type="protein sequence ID" value="TFV47033.1"/>
    <property type="molecule type" value="Genomic_DNA"/>
</dbReference>
<gene>
    <name evidence="2" type="ORF">E4K65_18160</name>
</gene>
<feature type="signal peptide" evidence="1">
    <location>
        <begin position="1"/>
        <end position="19"/>
    </location>
</feature>
<proteinExistence type="predicted"/>
<comment type="caution">
    <text evidence="2">The sequence shown here is derived from an EMBL/GenBank/DDBJ whole genome shotgun (WGS) entry which is preliminary data.</text>
</comment>
<evidence type="ECO:0000313" key="3">
    <source>
        <dbReference type="Proteomes" id="UP000297966"/>
    </source>
</evidence>
<dbReference type="Pfam" id="PF12071">
    <property type="entry name" value="DUF3551"/>
    <property type="match status" value="1"/>
</dbReference>
<sequence>MRTMLVIFALLATGTAAVAGSAAPVSYDYPWCVYGGELGPSGDCSYETREQCLASASGRSNVICSENRRLLFRQQSVQQPQAPRSR</sequence>
<evidence type="ECO:0000313" key="2">
    <source>
        <dbReference type="EMBL" id="TFV47033.1"/>
    </source>
</evidence>
<dbReference type="RefSeq" id="WP_135175331.1">
    <property type="nucleotide sequence ID" value="NZ_SPQT01000009.1"/>
</dbReference>
<evidence type="ECO:0000256" key="1">
    <source>
        <dbReference type="SAM" id="SignalP"/>
    </source>
</evidence>
<dbReference type="AlphaFoldDB" id="A0A4Y9LW15"/>
<dbReference type="Proteomes" id="UP000297966">
    <property type="component" value="Unassembled WGS sequence"/>
</dbReference>
<dbReference type="InterPro" id="IPR021937">
    <property type="entry name" value="DUF3551"/>
</dbReference>
<dbReference type="OrthoDB" id="8255753at2"/>
<name>A0A4Y9LW15_9BRAD</name>
<accession>A0A4Y9LW15</accession>